<organism evidence="3 4">
    <name type="scientific">Pontivivens nitratireducens</name>
    <dbReference type="NCBI Taxonomy" id="2758038"/>
    <lineage>
        <taxon>Bacteria</taxon>
        <taxon>Pseudomonadati</taxon>
        <taxon>Pseudomonadota</taxon>
        <taxon>Alphaproteobacteria</taxon>
        <taxon>Rhodobacterales</taxon>
        <taxon>Paracoccaceae</taxon>
        <taxon>Pontivivens</taxon>
    </lineage>
</organism>
<geneLocation type="plasmid" evidence="3 4">
    <name>unnamed2</name>
</geneLocation>
<keyword evidence="2" id="KW-0732">Signal</keyword>
<keyword evidence="4" id="KW-1185">Reference proteome</keyword>
<dbReference type="Gene3D" id="2.40.50.100">
    <property type="match status" value="1"/>
</dbReference>
<dbReference type="SUPFAM" id="SSF111369">
    <property type="entry name" value="HlyD-like secretion proteins"/>
    <property type="match status" value="1"/>
</dbReference>
<proteinExistence type="inferred from homology"/>
<feature type="chain" id="PRO_5026099025" evidence="2">
    <location>
        <begin position="24"/>
        <end position="274"/>
    </location>
</feature>
<sequence>MRMLGVALLYAGLSLAGPLAAQAINPGAIQARPQGALDCAILPARIIEIAQPIPGILAEVRVRPGQMVEEGQILARVDTDILRAELAQAELRAAGVATLQAAQARSEVATRLYTSARRAYDGGVISAAAHEEALRDKLTAQFDLEREREARALAEAEAERLRIQIAKGDIRAPASGIIGEGLLSPGEVASGDPVATLVQVDPMRIEVFVPVGQLQQLREAPEQTIRAGDRGDVQAQVRLEYISPLADQGSRTIRAYYTTNSDEIAPGYRCVMVP</sequence>
<protein>
    <submittedName>
        <fullName evidence="3">Efflux RND transporter periplasmic adaptor subunit</fullName>
    </submittedName>
</protein>
<accession>A0A6G7VR19</accession>
<name>A0A6G7VR19_9RHOB</name>
<dbReference type="Proteomes" id="UP000500791">
    <property type="component" value="Plasmid unnamed2"/>
</dbReference>
<dbReference type="InterPro" id="IPR006143">
    <property type="entry name" value="RND_pump_MFP"/>
</dbReference>
<evidence type="ECO:0000256" key="1">
    <source>
        <dbReference type="ARBA" id="ARBA00009477"/>
    </source>
</evidence>
<dbReference type="PANTHER" id="PTHR30469:SF15">
    <property type="entry name" value="HLYD FAMILY OF SECRETION PROTEINS"/>
    <property type="match status" value="1"/>
</dbReference>
<dbReference type="AlphaFoldDB" id="A0A6G7VR19"/>
<gene>
    <name evidence="3" type="ORF">G8E03_15415</name>
</gene>
<feature type="signal peptide" evidence="2">
    <location>
        <begin position="1"/>
        <end position="23"/>
    </location>
</feature>
<dbReference type="PANTHER" id="PTHR30469">
    <property type="entry name" value="MULTIDRUG RESISTANCE PROTEIN MDTA"/>
    <property type="match status" value="1"/>
</dbReference>
<dbReference type="GO" id="GO:1990281">
    <property type="term" value="C:efflux pump complex"/>
    <property type="evidence" value="ECO:0007669"/>
    <property type="project" value="TreeGrafter"/>
</dbReference>
<evidence type="ECO:0000256" key="2">
    <source>
        <dbReference type="SAM" id="SignalP"/>
    </source>
</evidence>
<dbReference type="Gene3D" id="2.40.30.170">
    <property type="match status" value="1"/>
</dbReference>
<reference evidence="3 4" key="1">
    <citation type="submission" date="2020-03" db="EMBL/GenBank/DDBJ databases">
        <title>Complete genome sequence of Monaibacterium sp. ALG8 with diverse plasmids.</title>
        <authorList>
            <person name="Sun C."/>
        </authorList>
    </citation>
    <scope>NUCLEOTIDE SEQUENCE [LARGE SCALE GENOMIC DNA]</scope>
    <source>
        <strain evidence="3 4">ALG8</strain>
        <plasmid evidence="3 4">unnamed2</plasmid>
    </source>
</reference>
<evidence type="ECO:0000313" key="4">
    <source>
        <dbReference type="Proteomes" id="UP000500791"/>
    </source>
</evidence>
<dbReference type="Gene3D" id="1.10.287.470">
    <property type="entry name" value="Helix hairpin bin"/>
    <property type="match status" value="1"/>
</dbReference>
<dbReference type="EMBL" id="CP049813">
    <property type="protein sequence ID" value="QIK42237.1"/>
    <property type="molecule type" value="Genomic_DNA"/>
</dbReference>
<dbReference type="GO" id="GO:0015562">
    <property type="term" value="F:efflux transmembrane transporter activity"/>
    <property type="evidence" value="ECO:0007669"/>
    <property type="project" value="TreeGrafter"/>
</dbReference>
<dbReference type="KEGG" id="mon:G8E03_15415"/>
<keyword evidence="3" id="KW-0614">Plasmid</keyword>
<dbReference type="RefSeq" id="WP_166194620.1">
    <property type="nucleotide sequence ID" value="NZ_CP049813.1"/>
</dbReference>
<dbReference type="NCBIfam" id="TIGR01730">
    <property type="entry name" value="RND_mfp"/>
    <property type="match status" value="1"/>
</dbReference>
<comment type="similarity">
    <text evidence="1">Belongs to the membrane fusion protein (MFP) (TC 8.A.1) family.</text>
</comment>
<evidence type="ECO:0000313" key="3">
    <source>
        <dbReference type="EMBL" id="QIK42237.1"/>
    </source>
</evidence>